<feature type="compositionally biased region" description="Pro residues" evidence="1">
    <location>
        <begin position="171"/>
        <end position="181"/>
    </location>
</feature>
<feature type="region of interest" description="Disordered" evidence="1">
    <location>
        <begin position="24"/>
        <end position="43"/>
    </location>
</feature>
<accession>A0A3E0HMZ7</accession>
<sequence>MRVLLSQVDPNGPSVRLDAHRRAPFMSPRGQGHAWSPGPLGTDQDRLGVHGSLREEAMPNRRRPIDMTTPAARLAMGLRALQREAIARAASTAELRAISIDQIAGGSLWRTSKTAIYAALNGTRLPSTDTISALAAAWDPRGEAGRLEWLRLRDAIEDELQANAAAAHPSQPTPTVSPTPQPQQEKPKNEGAERALVELRDRMEEARLRHGLALTQTTARARLGRTTVSQAFRQGAPAPSGGTVMAIGRALAVQEPELKEWLTLLRTAQSRT</sequence>
<protein>
    <recommendedName>
        <fullName evidence="4">Helix-turn-helix protein</fullName>
    </recommendedName>
</protein>
<comment type="caution">
    <text evidence="2">The sequence shown here is derived from an EMBL/GenBank/DDBJ whole genome shotgun (WGS) entry which is preliminary data.</text>
</comment>
<evidence type="ECO:0000256" key="1">
    <source>
        <dbReference type="SAM" id="MobiDB-lite"/>
    </source>
</evidence>
<dbReference type="AlphaFoldDB" id="A0A3E0HMZ7"/>
<keyword evidence="3" id="KW-1185">Reference proteome</keyword>
<dbReference type="EMBL" id="QUNO01000006">
    <property type="protein sequence ID" value="REH47375.1"/>
    <property type="molecule type" value="Genomic_DNA"/>
</dbReference>
<evidence type="ECO:0000313" key="3">
    <source>
        <dbReference type="Proteomes" id="UP000256269"/>
    </source>
</evidence>
<organism evidence="2 3">
    <name type="scientific">Kutzneria buriramensis</name>
    <dbReference type="NCBI Taxonomy" id="1045776"/>
    <lineage>
        <taxon>Bacteria</taxon>
        <taxon>Bacillati</taxon>
        <taxon>Actinomycetota</taxon>
        <taxon>Actinomycetes</taxon>
        <taxon>Pseudonocardiales</taxon>
        <taxon>Pseudonocardiaceae</taxon>
        <taxon>Kutzneria</taxon>
    </lineage>
</organism>
<evidence type="ECO:0000313" key="2">
    <source>
        <dbReference type="EMBL" id="REH47375.1"/>
    </source>
</evidence>
<proteinExistence type="predicted"/>
<evidence type="ECO:0008006" key="4">
    <source>
        <dbReference type="Google" id="ProtNLM"/>
    </source>
</evidence>
<gene>
    <name evidence="2" type="ORF">BCF44_106540</name>
</gene>
<name>A0A3E0HMZ7_9PSEU</name>
<reference evidence="2 3" key="1">
    <citation type="submission" date="2018-08" db="EMBL/GenBank/DDBJ databases">
        <title>Genomic Encyclopedia of Archaeal and Bacterial Type Strains, Phase II (KMG-II): from individual species to whole genera.</title>
        <authorList>
            <person name="Goeker M."/>
        </authorList>
    </citation>
    <scope>NUCLEOTIDE SEQUENCE [LARGE SCALE GENOMIC DNA]</scope>
    <source>
        <strain evidence="2 3">DSM 45791</strain>
    </source>
</reference>
<feature type="region of interest" description="Disordered" evidence="1">
    <location>
        <begin position="165"/>
        <end position="191"/>
    </location>
</feature>
<dbReference type="Proteomes" id="UP000256269">
    <property type="component" value="Unassembled WGS sequence"/>
</dbReference>